<dbReference type="InterPro" id="IPR036793">
    <property type="entry name" value="Asp_carbatrfase_reg_N_sf"/>
</dbReference>
<feature type="binding site" evidence="4">
    <location>
        <position position="144"/>
    </location>
    <ligand>
        <name>Zn(2+)</name>
        <dbReference type="ChEBI" id="CHEBI:29105"/>
    </ligand>
</feature>
<dbReference type="InterPro" id="IPR020542">
    <property type="entry name" value="Asp_carbamoyltrfase_reg_C"/>
</dbReference>
<keyword evidence="7" id="KW-0808">Transferase</keyword>
<keyword evidence="3 4" id="KW-0665">Pyrimidine biosynthesis</keyword>
<evidence type="ECO:0000256" key="1">
    <source>
        <dbReference type="ARBA" id="ARBA00022723"/>
    </source>
</evidence>
<reference evidence="8" key="1">
    <citation type="submission" date="2017-08" db="EMBL/GenBank/DDBJ databases">
        <title>A dynamic microbial community with high functional redundancy inhabits the cold, oxic subseafloor aquifer.</title>
        <authorList>
            <person name="Tully B.J."/>
            <person name="Wheat C.G."/>
            <person name="Glazer B.T."/>
            <person name="Huber J.A."/>
        </authorList>
    </citation>
    <scope>NUCLEOTIDE SEQUENCE [LARGE SCALE GENOMIC DNA]</scope>
</reference>
<dbReference type="Proteomes" id="UP000217838">
    <property type="component" value="Unassembled WGS sequence"/>
</dbReference>
<dbReference type="EMBL" id="NVUU01000067">
    <property type="protein sequence ID" value="PCI93247.1"/>
    <property type="molecule type" value="Genomic_DNA"/>
</dbReference>
<feature type="domain" description="Aspartate carbamoyltransferase regulatory subunit N-terminal" evidence="5">
    <location>
        <begin position="11"/>
        <end position="99"/>
    </location>
</feature>
<dbReference type="InterPro" id="IPR036792">
    <property type="entry name" value="Asp_carbatrfase_reg_C_sf"/>
</dbReference>
<gene>
    <name evidence="4" type="primary">pyrI</name>
    <name evidence="7" type="ORF">COB11_05650</name>
</gene>
<sequence>MKLIDKDKQYQVAALMQGSVIDHIPSGLGGKIIELLSLNTYKKPVVLGKNLRSKRLGFKDLIKIDGIFLSPDDAYKVALFAPKATISIIKDYTVEKKLKAGLPDTIEEILVCPNPKCITRHENAKTRFLVKQHKENIYLSCCYCQKDFLIDEVKEYSK</sequence>
<dbReference type="HAMAP" id="MF_00002">
    <property type="entry name" value="Asp_carb_tr_reg"/>
    <property type="match status" value="1"/>
</dbReference>
<comment type="function">
    <text evidence="4">Involved in allosteric regulation of aspartate carbamoyltransferase.</text>
</comment>
<evidence type="ECO:0000256" key="2">
    <source>
        <dbReference type="ARBA" id="ARBA00022833"/>
    </source>
</evidence>
<evidence type="ECO:0000259" key="6">
    <source>
        <dbReference type="Pfam" id="PF02748"/>
    </source>
</evidence>
<evidence type="ECO:0000256" key="4">
    <source>
        <dbReference type="HAMAP-Rule" id="MF_00002"/>
    </source>
</evidence>
<dbReference type="GO" id="GO:0016740">
    <property type="term" value="F:transferase activity"/>
    <property type="evidence" value="ECO:0007669"/>
    <property type="project" value="UniProtKB-KW"/>
</dbReference>
<evidence type="ECO:0000313" key="8">
    <source>
        <dbReference type="Proteomes" id="UP000217838"/>
    </source>
</evidence>
<dbReference type="SUPFAM" id="SSF54893">
    <property type="entry name" value="Aspartate carbamoyltransferase, Regulatory-chain, N-terminal domain"/>
    <property type="match status" value="1"/>
</dbReference>
<comment type="caution">
    <text evidence="7">The sequence shown here is derived from an EMBL/GenBank/DDBJ whole genome shotgun (WGS) entry which is preliminary data.</text>
</comment>
<evidence type="ECO:0000313" key="7">
    <source>
        <dbReference type="EMBL" id="PCI93247.1"/>
    </source>
</evidence>
<comment type="similarity">
    <text evidence="4">Belongs to the PyrI family.</text>
</comment>
<dbReference type="Gene3D" id="2.30.30.20">
    <property type="entry name" value="Aspartate carbamoyltransferase regulatory subunit, C-terminal domain"/>
    <property type="match status" value="1"/>
</dbReference>
<dbReference type="SUPFAM" id="SSF57825">
    <property type="entry name" value="Aspartate carbamoyltransferase, Regulatory-chain, C-terminal domain"/>
    <property type="match status" value="1"/>
</dbReference>
<protein>
    <recommendedName>
        <fullName evidence="4">Aspartate carbamoyltransferase regulatory chain</fullName>
    </recommendedName>
</protein>
<keyword evidence="1 4" id="KW-0479">Metal-binding</keyword>
<evidence type="ECO:0000259" key="5">
    <source>
        <dbReference type="Pfam" id="PF01948"/>
    </source>
</evidence>
<dbReference type="Pfam" id="PF02748">
    <property type="entry name" value="PyrI_C"/>
    <property type="match status" value="1"/>
</dbReference>
<feature type="binding site" evidence="4">
    <location>
        <position position="112"/>
    </location>
    <ligand>
        <name>Zn(2+)</name>
        <dbReference type="ChEBI" id="CHEBI:29105"/>
    </ligand>
</feature>
<proteinExistence type="inferred from homology"/>
<comment type="cofactor">
    <cofactor evidence="4">
        <name>Zn(2+)</name>
        <dbReference type="ChEBI" id="CHEBI:29105"/>
    </cofactor>
    <text evidence="4">Binds 1 zinc ion per subunit.</text>
</comment>
<accession>A0A2A4YG11</accession>
<dbReference type="GO" id="GO:0009347">
    <property type="term" value="C:aspartate carbamoyltransferase complex"/>
    <property type="evidence" value="ECO:0007669"/>
    <property type="project" value="InterPro"/>
</dbReference>
<dbReference type="PANTHER" id="PTHR35805:SF1">
    <property type="entry name" value="ASPARTATE CARBAMOYLTRANSFERASE REGULATORY CHAIN"/>
    <property type="match status" value="1"/>
</dbReference>
<dbReference type="GO" id="GO:0006221">
    <property type="term" value="P:pyrimidine nucleotide biosynthetic process"/>
    <property type="evidence" value="ECO:0007669"/>
    <property type="project" value="UniProtKB-UniRule"/>
</dbReference>
<feature type="binding site" evidence="4">
    <location>
        <position position="117"/>
    </location>
    <ligand>
        <name>Zn(2+)</name>
        <dbReference type="ChEBI" id="CHEBI:29105"/>
    </ligand>
</feature>
<dbReference type="GO" id="GO:0006207">
    <property type="term" value="P:'de novo' pyrimidine nucleobase biosynthetic process"/>
    <property type="evidence" value="ECO:0007669"/>
    <property type="project" value="InterPro"/>
</dbReference>
<dbReference type="InterPro" id="IPR020545">
    <property type="entry name" value="Asp_carbamoyltransf_reg_N"/>
</dbReference>
<dbReference type="Gene3D" id="3.30.70.140">
    <property type="entry name" value="Aspartate carbamoyltransferase regulatory subunit, N-terminal domain"/>
    <property type="match status" value="1"/>
</dbReference>
<evidence type="ECO:0000256" key="3">
    <source>
        <dbReference type="ARBA" id="ARBA00022975"/>
    </source>
</evidence>
<name>A0A2A4YG11_UNCAE</name>
<dbReference type="PANTHER" id="PTHR35805">
    <property type="entry name" value="ASPARTATE CARBAMOYLTRANSFERASE REGULATORY CHAIN"/>
    <property type="match status" value="1"/>
</dbReference>
<dbReference type="GO" id="GO:0046872">
    <property type="term" value="F:metal ion binding"/>
    <property type="evidence" value="ECO:0007669"/>
    <property type="project" value="UniProtKB-KW"/>
</dbReference>
<dbReference type="InterPro" id="IPR002801">
    <property type="entry name" value="Asp_carbamoylTrfase_reg"/>
</dbReference>
<comment type="subunit">
    <text evidence="4">Contains catalytic and regulatory chains.</text>
</comment>
<feature type="binding site" evidence="4">
    <location>
        <position position="141"/>
    </location>
    <ligand>
        <name>Zn(2+)</name>
        <dbReference type="ChEBI" id="CHEBI:29105"/>
    </ligand>
</feature>
<dbReference type="AlphaFoldDB" id="A0A2A4YG11"/>
<feature type="domain" description="Aspartate carbamoyltransferase regulatory subunit C-terminal" evidence="6">
    <location>
        <begin position="106"/>
        <end position="153"/>
    </location>
</feature>
<keyword evidence="2 4" id="KW-0862">Zinc</keyword>
<dbReference type="Pfam" id="PF01948">
    <property type="entry name" value="PyrI"/>
    <property type="match status" value="1"/>
</dbReference>
<organism evidence="7 8">
    <name type="scientific">Aerophobetes bacterium</name>
    <dbReference type="NCBI Taxonomy" id="2030807"/>
    <lineage>
        <taxon>Bacteria</taxon>
        <taxon>Candidatus Aerophobota</taxon>
    </lineage>
</organism>